<dbReference type="EMBL" id="BAER01000107">
    <property type="protein sequence ID" value="GAC34385.1"/>
    <property type="molecule type" value="Genomic_DNA"/>
</dbReference>
<keyword evidence="2" id="KW-1185">Reference proteome</keyword>
<dbReference type="AlphaFoldDB" id="K7AGJ0"/>
<evidence type="ECO:0000313" key="1">
    <source>
        <dbReference type="EMBL" id="GAC34385.1"/>
    </source>
</evidence>
<proteinExistence type="predicted"/>
<dbReference type="RefSeq" id="WP_007106150.1">
    <property type="nucleotide sequence ID" value="NZ_BAER01000107.1"/>
</dbReference>
<dbReference type="Proteomes" id="UP000006322">
    <property type="component" value="Unassembled WGS sequence"/>
</dbReference>
<reference evidence="2" key="1">
    <citation type="journal article" date="2014" name="Environ. Microbiol.">
        <title>Comparative genomics of the marine bacterial genus Glaciecola reveals the high degree of genomic diversity and genomic characteristic for cold adaptation.</title>
        <authorList>
            <person name="Qin Q.L."/>
            <person name="Xie B.B."/>
            <person name="Yu Y."/>
            <person name="Shu Y.L."/>
            <person name="Rong J.C."/>
            <person name="Zhang Y.J."/>
            <person name="Zhao D.L."/>
            <person name="Chen X.L."/>
            <person name="Zhang X.Y."/>
            <person name="Chen B."/>
            <person name="Zhou B.C."/>
            <person name="Zhang Y.Z."/>
        </authorList>
    </citation>
    <scope>NUCLEOTIDE SEQUENCE [LARGE SCALE GENOMIC DNA]</scope>
    <source>
        <strain evidence="2">LMG 21857</strain>
    </source>
</reference>
<accession>K7AGJ0</accession>
<evidence type="ECO:0000313" key="2">
    <source>
        <dbReference type="Proteomes" id="UP000006322"/>
    </source>
</evidence>
<protein>
    <submittedName>
        <fullName evidence="1">Uncharacterized protein</fullName>
    </submittedName>
</protein>
<gene>
    <name evidence="1" type="ORF">GPLA_3496</name>
</gene>
<name>K7AGJ0_9ALTE</name>
<sequence length="280" mass="31987">MYFEPKLERSNPGYDWVINEIPKLKPFYFLKLNHGFWERLVQIKNLGYELTAIDSLDSNEITEIERKINVEGIGFFSEGFLGELLNLFKTYQSHSHSLIFVSSLQPWPLSDRVEGTPLQSSSQCLKLISEYVPANLIEESSRKGFSGYEFKKAIIDNDLLLFFEVINSRKVIVLCNQRNREIFDHLAIKNITFLLADERQARLKRHELFDELIEEVAQSGGEPPIVVSMVGGALATWLGFKLNEHQTNCQYIDVGAAFYAFVEGDAGKRGVDESLRIAII</sequence>
<organism evidence="1 2">
    <name type="scientific">Paraglaciecola polaris LMG 21857</name>
    <dbReference type="NCBI Taxonomy" id="1129793"/>
    <lineage>
        <taxon>Bacteria</taxon>
        <taxon>Pseudomonadati</taxon>
        <taxon>Pseudomonadota</taxon>
        <taxon>Gammaproteobacteria</taxon>
        <taxon>Alteromonadales</taxon>
        <taxon>Alteromonadaceae</taxon>
        <taxon>Paraglaciecola</taxon>
    </lineage>
</organism>
<comment type="caution">
    <text evidence="1">The sequence shown here is derived from an EMBL/GenBank/DDBJ whole genome shotgun (WGS) entry which is preliminary data.</text>
</comment>
<dbReference type="STRING" id="1129793.GPLA_3496"/>